<dbReference type="AlphaFoldDB" id="A0A1D7QS58"/>
<dbReference type="Proteomes" id="UP000094463">
    <property type="component" value="Chromosome"/>
</dbReference>
<keyword evidence="1" id="KW-0472">Membrane</keyword>
<feature type="transmembrane region" description="Helical" evidence="1">
    <location>
        <begin position="7"/>
        <end position="25"/>
    </location>
</feature>
<evidence type="ECO:0008006" key="4">
    <source>
        <dbReference type="Google" id="ProtNLM"/>
    </source>
</evidence>
<proteinExistence type="predicted"/>
<feature type="transmembrane region" description="Helical" evidence="1">
    <location>
        <begin position="302"/>
        <end position="323"/>
    </location>
</feature>
<feature type="transmembrane region" description="Helical" evidence="1">
    <location>
        <begin position="343"/>
        <end position="370"/>
    </location>
</feature>
<keyword evidence="1" id="KW-0812">Transmembrane</keyword>
<evidence type="ECO:0000313" key="2">
    <source>
        <dbReference type="EMBL" id="AOM81823.1"/>
    </source>
</evidence>
<sequence length="447" mass="49318">MGMAKKLAYVLIPMMFLLYLLTVFLPEAGVVQGALIAMTILFYGICLKDAGRTELILNFVFLTGGVSLLVASGYPFSASLPGATTMVDLVMFILFVPLISSPIKKYLPVVQDVLTRLKQKLSPLTVSEYFTFIMSLMINLSSVPLNTRIFRADLPESAYPRLIALQNRAFALAILVTPVGAAITLTVSYTGVSYLQLVPVQLMVVAGAMILSRVMVKRDVLYETTEEEAHRPVYKRELLAIFLPFLLFLAVLTVMEMQSVYGMMDIILMVVVPYSLVWSMVTRQLGQWQTDAMDQVKSVTKFFRQFSVILMAGWFIASLNLYLETSDVLDTLAAVTQMLPLAVLMVLILSLMVGASLIGIHQFVVLVLLLEVFTSMEPFMPMPLLGSILMLGMVSGMLLSPYSGLNLMVQSTFPGYTSAGVARLQWRFMAILLGGIVLVYALLSGLI</sequence>
<gene>
    <name evidence="2" type="ORF">BBEV_0429</name>
</gene>
<accession>A0A1D7QS58</accession>
<dbReference type="STRING" id="632773.BBEV_0429"/>
<feature type="transmembrane region" description="Helical" evidence="1">
    <location>
        <begin position="80"/>
        <end position="99"/>
    </location>
</feature>
<keyword evidence="3" id="KW-1185">Reference proteome</keyword>
<protein>
    <recommendedName>
        <fullName evidence="4">Di-and tricarboxylate transporter</fullName>
    </recommendedName>
</protein>
<dbReference type="EMBL" id="CP012502">
    <property type="protein sequence ID" value="AOM81823.1"/>
    <property type="molecule type" value="Genomic_DNA"/>
</dbReference>
<keyword evidence="1" id="KW-1133">Transmembrane helix</keyword>
<feature type="transmembrane region" description="Helical" evidence="1">
    <location>
        <begin position="198"/>
        <end position="216"/>
    </location>
</feature>
<reference evidence="2 3" key="1">
    <citation type="submission" date="2015-08" db="EMBL/GenBank/DDBJ databases">
        <title>The complete genome sequence of Bacillus beveridgei MLTeJB.</title>
        <authorList>
            <person name="Hanson T.E."/>
            <person name="Mesa C."/>
            <person name="Basesman S.M."/>
            <person name="Oremland R.S."/>
        </authorList>
    </citation>
    <scope>NUCLEOTIDE SEQUENCE [LARGE SCALE GENOMIC DNA]</scope>
    <source>
        <strain evidence="2 3">MLTeJB</strain>
    </source>
</reference>
<evidence type="ECO:0000313" key="3">
    <source>
        <dbReference type="Proteomes" id="UP000094463"/>
    </source>
</evidence>
<feature type="transmembrane region" description="Helical" evidence="1">
    <location>
        <begin position="424"/>
        <end position="443"/>
    </location>
</feature>
<dbReference type="OrthoDB" id="2960907at2"/>
<organism evidence="2 3">
    <name type="scientific">Salisediminibacterium beveridgei</name>
    <dbReference type="NCBI Taxonomy" id="632773"/>
    <lineage>
        <taxon>Bacteria</taxon>
        <taxon>Bacillati</taxon>
        <taxon>Bacillota</taxon>
        <taxon>Bacilli</taxon>
        <taxon>Bacillales</taxon>
        <taxon>Bacillaceae</taxon>
        <taxon>Salisediminibacterium</taxon>
    </lineage>
</organism>
<feature type="transmembrane region" description="Helical" evidence="1">
    <location>
        <begin position="261"/>
        <end position="281"/>
    </location>
</feature>
<feature type="transmembrane region" description="Helical" evidence="1">
    <location>
        <begin position="169"/>
        <end position="192"/>
    </location>
</feature>
<name>A0A1D7QS58_9BACI</name>
<feature type="transmembrane region" description="Helical" evidence="1">
    <location>
        <begin position="237"/>
        <end position="255"/>
    </location>
</feature>
<dbReference type="KEGG" id="bbev:BBEV_0429"/>
<feature type="transmembrane region" description="Helical" evidence="1">
    <location>
        <begin position="382"/>
        <end position="404"/>
    </location>
</feature>
<feature type="transmembrane region" description="Helical" evidence="1">
    <location>
        <begin position="31"/>
        <end position="48"/>
    </location>
</feature>
<evidence type="ECO:0000256" key="1">
    <source>
        <dbReference type="SAM" id="Phobius"/>
    </source>
</evidence>
<feature type="transmembrane region" description="Helical" evidence="1">
    <location>
        <begin position="55"/>
        <end position="74"/>
    </location>
</feature>